<dbReference type="SUPFAM" id="SSF51735">
    <property type="entry name" value="NAD(P)-binding Rossmann-fold domains"/>
    <property type="match status" value="1"/>
</dbReference>
<protein>
    <submittedName>
        <fullName evidence="4">Type I polyketide synthase ketoyl reductase domain protein</fullName>
    </submittedName>
</protein>
<dbReference type="AlphaFoldDB" id="A0A1S6K837"/>
<keyword evidence="1" id="KW-0596">Phosphopantetheine</keyword>
<name>A0A1S6K837_9DINO</name>
<dbReference type="InterPro" id="IPR013968">
    <property type="entry name" value="PKS_KR"/>
</dbReference>
<dbReference type="PANTHER" id="PTHR43775">
    <property type="entry name" value="FATTY ACID SYNTHASE"/>
    <property type="match status" value="1"/>
</dbReference>
<evidence type="ECO:0000256" key="1">
    <source>
        <dbReference type="ARBA" id="ARBA00022450"/>
    </source>
</evidence>
<proteinExistence type="predicted"/>
<dbReference type="InterPro" id="IPR057326">
    <property type="entry name" value="KR_dom"/>
</dbReference>
<dbReference type="EMBL" id="KX395809">
    <property type="protein sequence ID" value="AQS99227.1"/>
    <property type="molecule type" value="Transcribed_RNA"/>
</dbReference>
<evidence type="ECO:0000259" key="3">
    <source>
        <dbReference type="SMART" id="SM00822"/>
    </source>
</evidence>
<evidence type="ECO:0000313" key="4">
    <source>
        <dbReference type="EMBL" id="AQS99227.1"/>
    </source>
</evidence>
<dbReference type="SMART" id="SM00822">
    <property type="entry name" value="PKS_KR"/>
    <property type="match status" value="1"/>
</dbReference>
<reference evidence="4" key="1">
    <citation type="journal article" date="2017" name="J. Eukaryot. Microbiol.">
        <title>Role of Modular Polyketide Synthases in the Production of Polyether Ladder Compounds in Ciguatoxin-producing Gambierdiscus polynesiensis and G.excentricus (Dinophyceae).</title>
        <authorList>
            <person name="Kohli G.S."/>
            <person name="Campbell K."/>
            <person name="John U."/>
            <person name="Smith K.F."/>
            <person name="Fraga S."/>
            <person name="Rhodes L.L."/>
            <person name="Murray S.A."/>
        </authorList>
    </citation>
    <scope>NUCLEOTIDE SEQUENCE</scope>
    <source>
        <strain evidence="4">Contig_15879</strain>
    </source>
</reference>
<evidence type="ECO:0000256" key="2">
    <source>
        <dbReference type="ARBA" id="ARBA00022553"/>
    </source>
</evidence>
<feature type="domain" description="Ketoreductase" evidence="3">
    <location>
        <begin position="306"/>
        <end position="495"/>
    </location>
</feature>
<sequence>MEPARSMDNFPKGDMDETRQAMTMVGEMDPAKMQVAYEQVMKECCEKAAGETCWPVDWFPEPMPTENSAGNATSFYLQAFADYLGTQTGQWPPAEFALPSKEDCLVFSDSYGYCKEVMDQAPPNRLGIVNVQNRQAAKYNEKDVKALVTMHPWDLILFGLGVDPPSTNRVADVHQHQLDVVLVFLTILKTVGDDPSRCKRIAVLTVDTFAEEREIHEECGIGLICNCTLFGMSNTARLEVQCPVQYIDTEWALRTENTKYIVAEIFRHQSFGHNAVRILNSGRYVLRQMPCKPYENLPDWQLPDHGIIAISGGNGALGLVMGMWLLNQAKRQGGKKVSIQFLSRSCKIADENMANWKEVQRLGEELDIPVSQEKCNCGAQESVDEYIRSVTPNLVGFIHSAGVLADSMLMNQSREKFETVYQAKSRAALFLHDALERFENPDLKFFWLFSSGAVYGNMGQLNYSSSNAFLDGLARHRRAMGKPCMAPQWGAWGEVGMAVNLDDATRRRMTNSPMPYFSNAEGLYGLECGLRTNLPYFSVFKVNLQLLFALVQGDDVPMQNYQRNFTSEFCPPHPGDPNKSHYNTLSYELRKRTNWIANGLVFSHHWAKLADEMKYYGDC</sequence>
<dbReference type="InterPro" id="IPR050091">
    <property type="entry name" value="PKS_NRPS_Biosynth_Enz"/>
</dbReference>
<accession>A0A1S6K837</accession>
<keyword evidence="2" id="KW-0597">Phosphoprotein</keyword>
<dbReference type="PANTHER" id="PTHR43775:SF37">
    <property type="entry name" value="SI:DKEY-61P9.11"/>
    <property type="match status" value="1"/>
</dbReference>
<dbReference type="Pfam" id="PF08659">
    <property type="entry name" value="KR"/>
    <property type="match status" value="1"/>
</dbReference>
<dbReference type="GO" id="GO:0006633">
    <property type="term" value="P:fatty acid biosynthetic process"/>
    <property type="evidence" value="ECO:0007669"/>
    <property type="project" value="TreeGrafter"/>
</dbReference>
<organism evidence="4">
    <name type="scientific">Gambierdiscus excentricus</name>
    <dbReference type="NCBI Taxonomy" id="986170"/>
    <lineage>
        <taxon>Eukaryota</taxon>
        <taxon>Sar</taxon>
        <taxon>Alveolata</taxon>
        <taxon>Dinophyceae</taxon>
        <taxon>Gonyaulacales</taxon>
        <taxon>Pyrocystaceae</taxon>
        <taxon>Gambierdiscus</taxon>
    </lineage>
</organism>
<dbReference type="InterPro" id="IPR036291">
    <property type="entry name" value="NAD(P)-bd_dom_sf"/>
</dbReference>
<dbReference type="Gene3D" id="3.40.50.720">
    <property type="entry name" value="NAD(P)-binding Rossmann-like Domain"/>
    <property type="match status" value="1"/>
</dbReference>
<dbReference type="GO" id="GO:0004312">
    <property type="term" value="F:fatty acid synthase activity"/>
    <property type="evidence" value="ECO:0007669"/>
    <property type="project" value="TreeGrafter"/>
</dbReference>